<dbReference type="EMBL" id="AMQM01008280">
    <property type="status" value="NOT_ANNOTATED_CDS"/>
    <property type="molecule type" value="Genomic_DNA"/>
</dbReference>
<gene>
    <name evidence="4" type="primary">20208627</name>
    <name evidence="5" type="synonym">20209459</name>
    <name evidence="2" type="ORF">HELRODRAFT_182625</name>
    <name evidence="3" type="ORF">HELRODRAFT_184269</name>
</gene>
<dbReference type="KEGG" id="hro:HELRODRAFT_184269"/>
<dbReference type="GeneID" id="20209459"/>
<dbReference type="AlphaFoldDB" id="T1FIH8"/>
<keyword evidence="6" id="KW-1185">Reference proteome</keyword>
<dbReference type="EMBL" id="KB097747">
    <property type="protein sequence ID" value="ESN90794.1"/>
    <property type="molecule type" value="Genomic_DNA"/>
</dbReference>
<dbReference type="OrthoDB" id="79455at2759"/>
<dbReference type="Gene3D" id="1.10.720.30">
    <property type="entry name" value="SAP domain"/>
    <property type="match status" value="1"/>
</dbReference>
<dbReference type="Pfam" id="PF02037">
    <property type="entry name" value="SAP"/>
    <property type="match status" value="1"/>
</dbReference>
<name>T1FIH8_HELRO</name>
<dbReference type="HOGENOM" id="CLU_2266608_0_0_1"/>
<dbReference type="RefSeq" id="XP_009031118.1">
    <property type="nucleotide sequence ID" value="XM_009032870.1"/>
</dbReference>
<dbReference type="CTD" id="20208627"/>
<evidence type="ECO:0000313" key="5">
    <source>
        <dbReference type="EnsemblMetazoa" id="HelroP184269"/>
    </source>
</evidence>
<feature type="domain" description="SAP" evidence="1">
    <location>
        <begin position="4"/>
        <end position="38"/>
    </location>
</feature>
<reference evidence="2 6" key="2">
    <citation type="journal article" date="2013" name="Nature">
        <title>Insights into bilaterian evolution from three spiralian genomes.</title>
        <authorList>
            <person name="Simakov O."/>
            <person name="Marletaz F."/>
            <person name="Cho S.J."/>
            <person name="Edsinger-Gonzales E."/>
            <person name="Havlak P."/>
            <person name="Hellsten U."/>
            <person name="Kuo D.H."/>
            <person name="Larsson T."/>
            <person name="Lv J."/>
            <person name="Arendt D."/>
            <person name="Savage R."/>
            <person name="Osoegawa K."/>
            <person name="de Jong P."/>
            <person name="Grimwood J."/>
            <person name="Chapman J.A."/>
            <person name="Shapiro H."/>
            <person name="Aerts A."/>
            <person name="Otillar R.P."/>
            <person name="Terry A.Y."/>
            <person name="Boore J.L."/>
            <person name="Grigoriev I.V."/>
            <person name="Lindberg D.R."/>
            <person name="Seaver E.C."/>
            <person name="Weisblat D.A."/>
            <person name="Putnam N.H."/>
            <person name="Rokhsar D.S."/>
        </authorList>
    </citation>
    <scope>NUCLEOTIDE SEQUENCE</scope>
</reference>
<dbReference type="SUPFAM" id="SSF68906">
    <property type="entry name" value="SAP domain"/>
    <property type="match status" value="1"/>
</dbReference>
<evidence type="ECO:0000313" key="6">
    <source>
        <dbReference type="Proteomes" id="UP000015101"/>
    </source>
</evidence>
<reference evidence="4" key="3">
    <citation type="submission" date="2015-06" db="UniProtKB">
        <authorList>
            <consortium name="EnsemblMetazoa"/>
        </authorList>
    </citation>
    <scope>IDENTIFICATION</scope>
</reference>
<dbReference type="RefSeq" id="XP_009018071.1">
    <property type="nucleotide sequence ID" value="XM_009019823.1"/>
</dbReference>
<reference evidence="6" key="1">
    <citation type="submission" date="2012-12" db="EMBL/GenBank/DDBJ databases">
        <authorList>
            <person name="Hellsten U."/>
            <person name="Grimwood J."/>
            <person name="Chapman J.A."/>
            <person name="Shapiro H."/>
            <person name="Aerts A."/>
            <person name="Otillar R.P."/>
            <person name="Terry A.Y."/>
            <person name="Boore J.L."/>
            <person name="Simakov O."/>
            <person name="Marletaz F."/>
            <person name="Cho S.-J."/>
            <person name="Edsinger-Gonzales E."/>
            <person name="Havlak P."/>
            <person name="Kuo D.-H."/>
            <person name="Larsson T."/>
            <person name="Lv J."/>
            <person name="Arendt D."/>
            <person name="Savage R."/>
            <person name="Osoegawa K."/>
            <person name="de Jong P."/>
            <person name="Lindberg D.R."/>
            <person name="Seaver E.C."/>
            <person name="Weisblat D.A."/>
            <person name="Putnam N.H."/>
            <person name="Grigoriev I.V."/>
            <person name="Rokhsar D.S."/>
        </authorList>
    </citation>
    <scope>NUCLEOTIDE SEQUENCE</scope>
</reference>
<dbReference type="KEGG" id="hro:HELRODRAFT_182625"/>
<dbReference type="InterPro" id="IPR003034">
    <property type="entry name" value="SAP_dom"/>
</dbReference>
<evidence type="ECO:0000259" key="1">
    <source>
        <dbReference type="PROSITE" id="PS50800"/>
    </source>
</evidence>
<dbReference type="EnsemblMetazoa" id="HelroT184269">
    <property type="protein sequence ID" value="HelroP184269"/>
    <property type="gene ID" value="HelroG184269"/>
</dbReference>
<evidence type="ECO:0000313" key="2">
    <source>
        <dbReference type="EMBL" id="ESN90794.1"/>
    </source>
</evidence>
<sequence>MTALDELNTTILRKELRQRNLDSKGTKAVFIDRIRDALINENKRVTYMQPELLRVTKTVEANNSNSNNDLETSLLAKITTLLDTVQNKIENKLSDSENMHTST</sequence>
<accession>T1FIH8</accession>
<dbReference type="CTD" id="20209459"/>
<dbReference type="EMBL" id="AMQM01009533">
    <property type="status" value="NOT_ANNOTATED_CDS"/>
    <property type="molecule type" value="Genomic_DNA"/>
</dbReference>
<organism evidence="4 6">
    <name type="scientific">Helobdella robusta</name>
    <name type="common">Californian leech</name>
    <dbReference type="NCBI Taxonomy" id="6412"/>
    <lineage>
        <taxon>Eukaryota</taxon>
        <taxon>Metazoa</taxon>
        <taxon>Spiralia</taxon>
        <taxon>Lophotrochozoa</taxon>
        <taxon>Annelida</taxon>
        <taxon>Clitellata</taxon>
        <taxon>Hirudinea</taxon>
        <taxon>Rhynchobdellida</taxon>
        <taxon>Glossiphoniidae</taxon>
        <taxon>Helobdella</taxon>
    </lineage>
</organism>
<protein>
    <recommendedName>
        <fullName evidence="1">SAP domain-containing protein</fullName>
    </recommendedName>
</protein>
<evidence type="ECO:0000313" key="3">
    <source>
        <dbReference type="EMBL" id="ESO03831.1"/>
    </source>
</evidence>
<evidence type="ECO:0000313" key="4">
    <source>
        <dbReference type="EnsemblMetazoa" id="HelroP182625"/>
    </source>
</evidence>
<dbReference type="InParanoid" id="T1FIH8"/>
<dbReference type="Proteomes" id="UP000015101">
    <property type="component" value="Unassembled WGS sequence"/>
</dbReference>
<proteinExistence type="predicted"/>
<dbReference type="SMART" id="SM00513">
    <property type="entry name" value="SAP"/>
    <property type="match status" value="1"/>
</dbReference>
<dbReference type="EnsemblMetazoa" id="HelroT182625">
    <property type="protein sequence ID" value="HelroP182625"/>
    <property type="gene ID" value="HelroG182625"/>
</dbReference>
<dbReference type="PROSITE" id="PS50800">
    <property type="entry name" value="SAP"/>
    <property type="match status" value="1"/>
</dbReference>
<dbReference type="GeneID" id="20208627"/>
<dbReference type="InterPro" id="IPR036361">
    <property type="entry name" value="SAP_dom_sf"/>
</dbReference>
<dbReference type="EMBL" id="KB096579">
    <property type="protein sequence ID" value="ESO03831.1"/>
    <property type="molecule type" value="Genomic_DNA"/>
</dbReference>